<dbReference type="Proteomes" id="UP000248198">
    <property type="component" value="Unassembled WGS sequence"/>
</dbReference>
<keyword evidence="3" id="KW-1185">Reference proteome</keyword>
<evidence type="ECO:0000259" key="1">
    <source>
        <dbReference type="Pfam" id="PF05050"/>
    </source>
</evidence>
<proteinExistence type="predicted"/>
<sequence>MASLKKTILKYFPVHYFKSSTSYSQDGEDMILKAFFEQKKGKGFFVDVGAHHPVRFSNTRYFYKKGWRGINVEPTPSAIGLFNWLRKRDINLNVGVGKEKGTLTFYCFNEPALNSFSKEVSERVSRESSKYKVIKEIGIPVLPLSEILEKNLPQGTAIDFLSIDVEGLDFEVLQSNNWDKYRPEMVLVEESVDVDQLQHSPIYQFMKAKGYRFFAKTLRTCFYKKEQK</sequence>
<name>A0A318UGE5_9SPHI</name>
<dbReference type="Pfam" id="PF05050">
    <property type="entry name" value="Methyltransf_21"/>
    <property type="match status" value="1"/>
</dbReference>
<protein>
    <submittedName>
        <fullName evidence="2">FkbM family methyltransferase</fullName>
    </submittedName>
</protein>
<reference evidence="2 3" key="1">
    <citation type="submission" date="2018-06" db="EMBL/GenBank/DDBJ databases">
        <title>Genomic Encyclopedia of Archaeal and Bacterial Type Strains, Phase II (KMG-II): from individual species to whole genera.</title>
        <authorList>
            <person name="Goeker M."/>
        </authorList>
    </citation>
    <scope>NUCLEOTIDE SEQUENCE [LARGE SCALE GENOMIC DNA]</scope>
    <source>
        <strain evidence="2 3">DSM 27372</strain>
    </source>
</reference>
<dbReference type="GO" id="GO:0005737">
    <property type="term" value="C:cytoplasm"/>
    <property type="evidence" value="ECO:0007669"/>
    <property type="project" value="GOC"/>
</dbReference>
<dbReference type="GO" id="GO:0016197">
    <property type="term" value="P:endosomal transport"/>
    <property type="evidence" value="ECO:0007669"/>
    <property type="project" value="TreeGrafter"/>
</dbReference>
<dbReference type="OrthoDB" id="9801609at2"/>
<organism evidence="2 3">
    <name type="scientific">Pedobacter nutrimenti</name>
    <dbReference type="NCBI Taxonomy" id="1241337"/>
    <lineage>
        <taxon>Bacteria</taxon>
        <taxon>Pseudomonadati</taxon>
        <taxon>Bacteroidota</taxon>
        <taxon>Sphingobacteriia</taxon>
        <taxon>Sphingobacteriales</taxon>
        <taxon>Sphingobacteriaceae</taxon>
        <taxon>Pedobacter</taxon>
    </lineage>
</organism>
<dbReference type="EMBL" id="QKLU01000002">
    <property type="protein sequence ID" value="PYF75524.1"/>
    <property type="molecule type" value="Genomic_DNA"/>
</dbReference>
<dbReference type="GO" id="GO:0006888">
    <property type="term" value="P:endoplasmic reticulum to Golgi vesicle-mediated transport"/>
    <property type="evidence" value="ECO:0007669"/>
    <property type="project" value="TreeGrafter"/>
</dbReference>
<dbReference type="SUPFAM" id="SSF53335">
    <property type="entry name" value="S-adenosyl-L-methionine-dependent methyltransferases"/>
    <property type="match status" value="1"/>
</dbReference>
<dbReference type="GO" id="GO:0008168">
    <property type="term" value="F:methyltransferase activity"/>
    <property type="evidence" value="ECO:0007669"/>
    <property type="project" value="UniProtKB-KW"/>
</dbReference>
<dbReference type="PANTHER" id="PTHR34009">
    <property type="entry name" value="PROTEIN STAR"/>
    <property type="match status" value="1"/>
</dbReference>
<dbReference type="Gene3D" id="3.40.50.150">
    <property type="entry name" value="Vaccinia Virus protein VP39"/>
    <property type="match status" value="1"/>
</dbReference>
<feature type="domain" description="Methyltransferase FkbM" evidence="1">
    <location>
        <begin position="47"/>
        <end position="213"/>
    </location>
</feature>
<dbReference type="RefSeq" id="WP_110827755.1">
    <property type="nucleotide sequence ID" value="NZ_QKLU01000002.1"/>
</dbReference>
<dbReference type="InterPro" id="IPR029063">
    <property type="entry name" value="SAM-dependent_MTases_sf"/>
</dbReference>
<dbReference type="InterPro" id="IPR006342">
    <property type="entry name" value="FkbM_mtfrase"/>
</dbReference>
<comment type="caution">
    <text evidence="2">The sequence shown here is derived from an EMBL/GenBank/DDBJ whole genome shotgun (WGS) entry which is preliminary data.</text>
</comment>
<keyword evidence="2" id="KW-0489">Methyltransferase</keyword>
<evidence type="ECO:0000313" key="3">
    <source>
        <dbReference type="Proteomes" id="UP000248198"/>
    </source>
</evidence>
<dbReference type="AlphaFoldDB" id="A0A318UGE5"/>
<dbReference type="NCBIfam" id="TIGR01444">
    <property type="entry name" value="fkbM_fam"/>
    <property type="match status" value="1"/>
</dbReference>
<keyword evidence="2" id="KW-0808">Transferase</keyword>
<accession>A0A318UGE5</accession>
<dbReference type="GO" id="GO:0032259">
    <property type="term" value="P:methylation"/>
    <property type="evidence" value="ECO:0007669"/>
    <property type="project" value="UniProtKB-KW"/>
</dbReference>
<dbReference type="GO" id="GO:0005886">
    <property type="term" value="C:plasma membrane"/>
    <property type="evidence" value="ECO:0007669"/>
    <property type="project" value="TreeGrafter"/>
</dbReference>
<evidence type="ECO:0000313" key="2">
    <source>
        <dbReference type="EMBL" id="PYF75524.1"/>
    </source>
</evidence>
<dbReference type="PANTHER" id="PTHR34009:SF2">
    <property type="entry name" value="PROTEIN STAR"/>
    <property type="match status" value="1"/>
</dbReference>
<dbReference type="InterPro" id="IPR053202">
    <property type="entry name" value="EGF_Rcpt_Signaling_Reg"/>
</dbReference>
<gene>
    <name evidence="2" type="ORF">B0O44_10273</name>
</gene>